<evidence type="ECO:0000313" key="1">
    <source>
        <dbReference type="EMBL" id="TFK62589.1"/>
    </source>
</evidence>
<reference evidence="1 2" key="1">
    <citation type="journal article" date="2019" name="Nat. Ecol. Evol.">
        <title>Megaphylogeny resolves global patterns of mushroom evolution.</title>
        <authorList>
            <person name="Varga T."/>
            <person name="Krizsan K."/>
            <person name="Foldi C."/>
            <person name="Dima B."/>
            <person name="Sanchez-Garcia M."/>
            <person name="Sanchez-Ramirez S."/>
            <person name="Szollosi G.J."/>
            <person name="Szarkandi J.G."/>
            <person name="Papp V."/>
            <person name="Albert L."/>
            <person name="Andreopoulos W."/>
            <person name="Angelini C."/>
            <person name="Antonin V."/>
            <person name="Barry K.W."/>
            <person name="Bougher N.L."/>
            <person name="Buchanan P."/>
            <person name="Buyck B."/>
            <person name="Bense V."/>
            <person name="Catcheside P."/>
            <person name="Chovatia M."/>
            <person name="Cooper J."/>
            <person name="Damon W."/>
            <person name="Desjardin D."/>
            <person name="Finy P."/>
            <person name="Geml J."/>
            <person name="Haridas S."/>
            <person name="Hughes K."/>
            <person name="Justo A."/>
            <person name="Karasinski D."/>
            <person name="Kautmanova I."/>
            <person name="Kiss B."/>
            <person name="Kocsube S."/>
            <person name="Kotiranta H."/>
            <person name="LaButti K.M."/>
            <person name="Lechner B.E."/>
            <person name="Liimatainen K."/>
            <person name="Lipzen A."/>
            <person name="Lukacs Z."/>
            <person name="Mihaltcheva S."/>
            <person name="Morgado L.N."/>
            <person name="Niskanen T."/>
            <person name="Noordeloos M.E."/>
            <person name="Ohm R.A."/>
            <person name="Ortiz-Santana B."/>
            <person name="Ovrebo C."/>
            <person name="Racz N."/>
            <person name="Riley R."/>
            <person name="Savchenko A."/>
            <person name="Shiryaev A."/>
            <person name="Soop K."/>
            <person name="Spirin V."/>
            <person name="Szebenyi C."/>
            <person name="Tomsovsky M."/>
            <person name="Tulloss R.E."/>
            <person name="Uehling J."/>
            <person name="Grigoriev I.V."/>
            <person name="Vagvolgyi C."/>
            <person name="Papp T."/>
            <person name="Martin F.M."/>
            <person name="Miettinen O."/>
            <person name="Hibbett D.S."/>
            <person name="Nagy L.G."/>
        </authorList>
    </citation>
    <scope>NUCLEOTIDE SEQUENCE [LARGE SCALE GENOMIC DNA]</scope>
    <source>
        <strain evidence="1 2">NL-1719</strain>
    </source>
</reference>
<gene>
    <name evidence="1" type="ORF">BDN72DRAFT_931962</name>
</gene>
<dbReference type="EMBL" id="ML208572">
    <property type="protein sequence ID" value="TFK62589.1"/>
    <property type="molecule type" value="Genomic_DNA"/>
</dbReference>
<protein>
    <submittedName>
        <fullName evidence="1">Uncharacterized protein</fullName>
    </submittedName>
</protein>
<dbReference type="Proteomes" id="UP000308600">
    <property type="component" value="Unassembled WGS sequence"/>
</dbReference>
<organism evidence="1 2">
    <name type="scientific">Pluteus cervinus</name>
    <dbReference type="NCBI Taxonomy" id="181527"/>
    <lineage>
        <taxon>Eukaryota</taxon>
        <taxon>Fungi</taxon>
        <taxon>Dikarya</taxon>
        <taxon>Basidiomycota</taxon>
        <taxon>Agaricomycotina</taxon>
        <taxon>Agaricomycetes</taxon>
        <taxon>Agaricomycetidae</taxon>
        <taxon>Agaricales</taxon>
        <taxon>Pluteineae</taxon>
        <taxon>Pluteaceae</taxon>
        <taxon>Pluteus</taxon>
    </lineage>
</organism>
<evidence type="ECO:0000313" key="2">
    <source>
        <dbReference type="Proteomes" id="UP000308600"/>
    </source>
</evidence>
<keyword evidence="2" id="KW-1185">Reference proteome</keyword>
<sequence length="272" mass="30364">MQFANVPSRLDSKIAERKVRIKVKSSKSSKRVSTRREHPLASPKTRQRSRGWFKLPEDPSVERKPLFRRSQLPLFSMAASASSKIPSVASTSRVTLDAHMLSTSGTDSDGEEEYTLPPPVQTESTPFDQPMTPIRGVTKGDLTIETAPNSDDVWITYKGVDYFLTKDLFEGLRLIHPTETYDCGPVPGLHQAVFNLRYLRDIDTVPVRPQTGSFDPKLVFKESALVVGRFGTCDRMLWSDGVQDPDFMPYPDPELPTGTPGPENPADLFPIV</sequence>
<name>A0ACD3AAD2_9AGAR</name>
<accession>A0ACD3AAD2</accession>
<proteinExistence type="predicted"/>